<accession>A0ABU0I410</accession>
<evidence type="ECO:0000256" key="1">
    <source>
        <dbReference type="SAM" id="Coils"/>
    </source>
</evidence>
<name>A0ABU0I410_9HYPH</name>
<keyword evidence="1" id="KW-0175">Coiled coil</keyword>
<dbReference type="EMBL" id="JAUSVP010000008">
    <property type="protein sequence ID" value="MDQ0448394.1"/>
    <property type="molecule type" value="Genomic_DNA"/>
</dbReference>
<reference evidence="2 3" key="1">
    <citation type="submission" date="2023-07" db="EMBL/GenBank/DDBJ databases">
        <title>Genomic Encyclopedia of Type Strains, Phase IV (KMG-IV): sequencing the most valuable type-strain genomes for metagenomic binning, comparative biology and taxonomic classification.</title>
        <authorList>
            <person name="Goeker M."/>
        </authorList>
    </citation>
    <scope>NUCLEOTIDE SEQUENCE [LARGE SCALE GENOMIC DNA]</scope>
    <source>
        <strain evidence="2 3">DSM 19013</strain>
    </source>
</reference>
<dbReference type="RefSeq" id="WP_238202359.1">
    <property type="nucleotide sequence ID" value="NZ_BPQE01000011.1"/>
</dbReference>
<keyword evidence="3" id="KW-1185">Reference proteome</keyword>
<organism evidence="2 3">
    <name type="scientific">Methylobacterium aerolatum</name>
    <dbReference type="NCBI Taxonomy" id="418708"/>
    <lineage>
        <taxon>Bacteria</taxon>
        <taxon>Pseudomonadati</taxon>
        <taxon>Pseudomonadota</taxon>
        <taxon>Alphaproteobacteria</taxon>
        <taxon>Hyphomicrobiales</taxon>
        <taxon>Methylobacteriaceae</taxon>
        <taxon>Methylobacterium</taxon>
    </lineage>
</organism>
<sequence length="232" mass="24924">MIETAMIFALGFLVASLLGLLVLPAVNARAGRLARRRAEARLPLSAGEIAAERDFLRAQFAVRERRMEREVEAVKAKRAADMAAIGAGTMKAVALTRDLEARDAQLAEVRRTNGSLETSLAESRNEGTASLATLHALEAAHADLLDSLLALRRVSGTEATRAASLVSERDALRASLDAAEQALSAMPPREAGVERENAELRRRIDEVADAMIGKARLPRAGTLATEPQPERV</sequence>
<evidence type="ECO:0000313" key="3">
    <source>
        <dbReference type="Proteomes" id="UP001231124"/>
    </source>
</evidence>
<feature type="coiled-coil region" evidence="1">
    <location>
        <begin position="162"/>
        <end position="210"/>
    </location>
</feature>
<protein>
    <submittedName>
        <fullName evidence="2">Chromosome segregation ATPase</fullName>
    </submittedName>
</protein>
<proteinExistence type="predicted"/>
<evidence type="ECO:0000313" key="2">
    <source>
        <dbReference type="EMBL" id="MDQ0448394.1"/>
    </source>
</evidence>
<gene>
    <name evidence="2" type="ORF">QO012_002903</name>
</gene>
<dbReference type="Proteomes" id="UP001231124">
    <property type="component" value="Unassembled WGS sequence"/>
</dbReference>
<comment type="caution">
    <text evidence="2">The sequence shown here is derived from an EMBL/GenBank/DDBJ whole genome shotgun (WGS) entry which is preliminary data.</text>
</comment>